<evidence type="ECO:0000256" key="2">
    <source>
        <dbReference type="ARBA" id="ARBA00022617"/>
    </source>
</evidence>
<proteinExistence type="predicted"/>
<comment type="caution">
    <text evidence="8">The sequence shown here is derived from an EMBL/GenBank/DDBJ whole genome shotgun (WGS) entry which is preliminary data.</text>
</comment>
<dbReference type="InterPro" id="IPR050597">
    <property type="entry name" value="Cytochrome_c_Oxidase_Subunit"/>
</dbReference>
<evidence type="ECO:0000256" key="1">
    <source>
        <dbReference type="ARBA" id="ARBA00022448"/>
    </source>
</evidence>
<feature type="domain" description="Cytochrome c" evidence="7">
    <location>
        <begin position="44"/>
        <end position="122"/>
    </location>
</feature>
<dbReference type="InterPro" id="IPR009056">
    <property type="entry name" value="Cyt_c-like_dom"/>
</dbReference>
<dbReference type="SUPFAM" id="SSF46626">
    <property type="entry name" value="Cytochrome c"/>
    <property type="match status" value="1"/>
</dbReference>
<keyword evidence="9" id="KW-1185">Reference proteome</keyword>
<dbReference type="Proteomes" id="UP000235162">
    <property type="component" value="Unassembled WGS sequence"/>
</dbReference>
<dbReference type="AlphaFoldDB" id="A0AAP8MFS9"/>
<keyword evidence="1" id="KW-0813">Transport</keyword>
<evidence type="ECO:0000313" key="9">
    <source>
        <dbReference type="Proteomes" id="UP000235162"/>
    </source>
</evidence>
<evidence type="ECO:0000259" key="7">
    <source>
        <dbReference type="PROSITE" id="PS51007"/>
    </source>
</evidence>
<dbReference type="PANTHER" id="PTHR33751:SF9">
    <property type="entry name" value="CYTOCHROME C4"/>
    <property type="match status" value="1"/>
</dbReference>
<organism evidence="8 9">
    <name type="scientific">Halioglobus japonicus</name>
    <dbReference type="NCBI Taxonomy" id="930805"/>
    <lineage>
        <taxon>Bacteria</taxon>
        <taxon>Pseudomonadati</taxon>
        <taxon>Pseudomonadota</taxon>
        <taxon>Gammaproteobacteria</taxon>
        <taxon>Cellvibrionales</taxon>
        <taxon>Halieaceae</taxon>
        <taxon>Halioglobus</taxon>
    </lineage>
</organism>
<dbReference type="GO" id="GO:0020037">
    <property type="term" value="F:heme binding"/>
    <property type="evidence" value="ECO:0007669"/>
    <property type="project" value="InterPro"/>
</dbReference>
<keyword evidence="4" id="KW-0249">Electron transport</keyword>
<name>A0AAP8MFS9_9GAMM</name>
<dbReference type="InterPro" id="IPR036909">
    <property type="entry name" value="Cyt_c-like_dom_sf"/>
</dbReference>
<evidence type="ECO:0000256" key="4">
    <source>
        <dbReference type="ARBA" id="ARBA00022982"/>
    </source>
</evidence>
<dbReference type="Pfam" id="PF00034">
    <property type="entry name" value="Cytochrom_C"/>
    <property type="match status" value="1"/>
</dbReference>
<evidence type="ECO:0000256" key="3">
    <source>
        <dbReference type="ARBA" id="ARBA00022723"/>
    </source>
</evidence>
<evidence type="ECO:0000256" key="5">
    <source>
        <dbReference type="ARBA" id="ARBA00023004"/>
    </source>
</evidence>
<evidence type="ECO:0000256" key="6">
    <source>
        <dbReference type="PROSITE-ProRule" id="PRU00433"/>
    </source>
</evidence>
<evidence type="ECO:0000313" key="8">
    <source>
        <dbReference type="EMBL" id="PLW86960.1"/>
    </source>
</evidence>
<dbReference type="PANTHER" id="PTHR33751">
    <property type="entry name" value="CBB3-TYPE CYTOCHROME C OXIDASE SUBUNIT FIXP"/>
    <property type="match status" value="1"/>
</dbReference>
<dbReference type="PROSITE" id="PS51007">
    <property type="entry name" value="CYTC"/>
    <property type="match status" value="1"/>
</dbReference>
<keyword evidence="2 6" id="KW-0349">Heme</keyword>
<reference evidence="8 9" key="1">
    <citation type="submission" date="2018-01" db="EMBL/GenBank/DDBJ databases">
        <title>The draft genome sequence of Halioglobus japonicus S1-36.</title>
        <authorList>
            <person name="Du Z.-J."/>
            <person name="Shi M.-J."/>
        </authorList>
    </citation>
    <scope>NUCLEOTIDE SEQUENCE [LARGE SCALE GENOMIC DNA]</scope>
    <source>
        <strain evidence="8 9">S1-36</strain>
    </source>
</reference>
<sequence length="122" mass="12873">MESNQFNQGRVHGCTGECYEAWKDETGGVVMLAAAQAEARASASPEELGKAAYAGCVACHGQQGEGGIGPALAGQTAEEIYAKLVQYKNGETRGNQSSLMWAQSAMLSDEDMQHIAAFIESL</sequence>
<dbReference type="GO" id="GO:0009055">
    <property type="term" value="F:electron transfer activity"/>
    <property type="evidence" value="ECO:0007669"/>
    <property type="project" value="InterPro"/>
</dbReference>
<gene>
    <name evidence="8" type="ORF">C0029_07255</name>
</gene>
<keyword evidence="5 6" id="KW-0408">Iron</keyword>
<dbReference type="GO" id="GO:0046872">
    <property type="term" value="F:metal ion binding"/>
    <property type="evidence" value="ECO:0007669"/>
    <property type="project" value="UniProtKB-KW"/>
</dbReference>
<dbReference type="EMBL" id="PKUR01000002">
    <property type="protein sequence ID" value="PLW86960.1"/>
    <property type="molecule type" value="Genomic_DNA"/>
</dbReference>
<dbReference type="Gene3D" id="1.10.760.10">
    <property type="entry name" value="Cytochrome c-like domain"/>
    <property type="match status" value="1"/>
</dbReference>
<protein>
    <submittedName>
        <fullName evidence="8">Cytochrome C</fullName>
    </submittedName>
</protein>
<keyword evidence="3 6" id="KW-0479">Metal-binding</keyword>
<accession>A0AAP8MFS9</accession>